<evidence type="ECO:0000313" key="2">
    <source>
        <dbReference type="Proteomes" id="UP001221757"/>
    </source>
</evidence>
<reference evidence="1" key="1">
    <citation type="submission" date="2023-03" db="EMBL/GenBank/DDBJ databases">
        <title>Massive genome expansion in bonnet fungi (Mycena s.s.) driven by repeated elements and novel gene families across ecological guilds.</title>
        <authorList>
            <consortium name="Lawrence Berkeley National Laboratory"/>
            <person name="Harder C.B."/>
            <person name="Miyauchi S."/>
            <person name="Viragh M."/>
            <person name="Kuo A."/>
            <person name="Thoen E."/>
            <person name="Andreopoulos B."/>
            <person name="Lu D."/>
            <person name="Skrede I."/>
            <person name="Drula E."/>
            <person name="Henrissat B."/>
            <person name="Morin E."/>
            <person name="Kohler A."/>
            <person name="Barry K."/>
            <person name="LaButti K."/>
            <person name="Morin E."/>
            <person name="Salamov A."/>
            <person name="Lipzen A."/>
            <person name="Mereny Z."/>
            <person name="Hegedus B."/>
            <person name="Baldrian P."/>
            <person name="Stursova M."/>
            <person name="Weitz H."/>
            <person name="Taylor A."/>
            <person name="Grigoriev I.V."/>
            <person name="Nagy L.G."/>
            <person name="Martin F."/>
            <person name="Kauserud H."/>
        </authorList>
    </citation>
    <scope>NUCLEOTIDE SEQUENCE</scope>
    <source>
        <strain evidence="1">CBHHK067</strain>
    </source>
</reference>
<sequence length="54" mass="5701">MLCSAGCASTGCVWIWICIPSRARSLDTHPYFAFDQRPNDAPIATSDDPASAGG</sequence>
<name>A0AAD7GK95_MYCRO</name>
<keyword evidence="2" id="KW-1185">Reference proteome</keyword>
<dbReference type="EMBL" id="JARKIE010000040">
    <property type="protein sequence ID" value="KAJ7694823.1"/>
    <property type="molecule type" value="Genomic_DNA"/>
</dbReference>
<protein>
    <submittedName>
        <fullName evidence="1">Uncharacterized protein</fullName>
    </submittedName>
</protein>
<proteinExistence type="predicted"/>
<dbReference type="AlphaFoldDB" id="A0AAD7GK95"/>
<organism evidence="1 2">
    <name type="scientific">Mycena rosella</name>
    <name type="common">Pink bonnet</name>
    <name type="synonym">Agaricus rosellus</name>
    <dbReference type="NCBI Taxonomy" id="1033263"/>
    <lineage>
        <taxon>Eukaryota</taxon>
        <taxon>Fungi</taxon>
        <taxon>Dikarya</taxon>
        <taxon>Basidiomycota</taxon>
        <taxon>Agaricomycotina</taxon>
        <taxon>Agaricomycetes</taxon>
        <taxon>Agaricomycetidae</taxon>
        <taxon>Agaricales</taxon>
        <taxon>Marasmiineae</taxon>
        <taxon>Mycenaceae</taxon>
        <taxon>Mycena</taxon>
    </lineage>
</organism>
<gene>
    <name evidence="1" type="ORF">B0H17DRAFT_1056915</name>
</gene>
<accession>A0AAD7GK95</accession>
<dbReference type="Proteomes" id="UP001221757">
    <property type="component" value="Unassembled WGS sequence"/>
</dbReference>
<comment type="caution">
    <text evidence="1">The sequence shown here is derived from an EMBL/GenBank/DDBJ whole genome shotgun (WGS) entry which is preliminary data.</text>
</comment>
<evidence type="ECO:0000313" key="1">
    <source>
        <dbReference type="EMBL" id="KAJ7694823.1"/>
    </source>
</evidence>